<keyword evidence="1" id="KW-0238">DNA-binding</keyword>
<evidence type="ECO:0000313" key="4">
    <source>
        <dbReference type="Proteomes" id="UP001204621"/>
    </source>
</evidence>
<organism evidence="3 4">
    <name type="scientific">Massilia terrae</name>
    <dbReference type="NCBI Taxonomy" id="1811224"/>
    <lineage>
        <taxon>Bacteria</taxon>
        <taxon>Pseudomonadati</taxon>
        <taxon>Pseudomonadota</taxon>
        <taxon>Betaproteobacteria</taxon>
        <taxon>Burkholderiales</taxon>
        <taxon>Oxalobacteraceae</taxon>
        <taxon>Telluria group</taxon>
        <taxon>Massilia</taxon>
    </lineage>
</organism>
<protein>
    <submittedName>
        <fullName evidence="3">Helix-turn-helix domain-containing protein</fullName>
    </submittedName>
</protein>
<comment type="caution">
    <text evidence="3">The sequence shown here is derived from an EMBL/GenBank/DDBJ whole genome shotgun (WGS) entry which is preliminary data.</text>
</comment>
<dbReference type="SMART" id="SM00530">
    <property type="entry name" value="HTH_XRE"/>
    <property type="match status" value="1"/>
</dbReference>
<proteinExistence type="predicted"/>
<dbReference type="EMBL" id="JANUGU010000010">
    <property type="protein sequence ID" value="MCS0660800.1"/>
    <property type="molecule type" value="Genomic_DNA"/>
</dbReference>
<dbReference type="PANTHER" id="PTHR46797">
    <property type="entry name" value="HTH-TYPE TRANSCRIPTIONAL REGULATOR"/>
    <property type="match status" value="1"/>
</dbReference>
<dbReference type="Proteomes" id="UP001204621">
    <property type="component" value="Unassembled WGS sequence"/>
</dbReference>
<name>A0ABT2D5Z7_9BURK</name>
<evidence type="ECO:0000256" key="1">
    <source>
        <dbReference type="ARBA" id="ARBA00023125"/>
    </source>
</evidence>
<evidence type="ECO:0000313" key="3">
    <source>
        <dbReference type="EMBL" id="MCS0660800.1"/>
    </source>
</evidence>
<dbReference type="CDD" id="cd00093">
    <property type="entry name" value="HTH_XRE"/>
    <property type="match status" value="1"/>
</dbReference>
<dbReference type="SUPFAM" id="SSF47413">
    <property type="entry name" value="lambda repressor-like DNA-binding domains"/>
    <property type="match status" value="1"/>
</dbReference>
<dbReference type="PROSITE" id="PS50943">
    <property type="entry name" value="HTH_CROC1"/>
    <property type="match status" value="1"/>
</dbReference>
<accession>A0ABT2D5Z7</accession>
<feature type="domain" description="HTH cro/C1-type" evidence="2">
    <location>
        <begin position="11"/>
        <end position="65"/>
    </location>
</feature>
<dbReference type="RefSeq" id="WP_258813998.1">
    <property type="nucleotide sequence ID" value="NZ_JANUGU010000010.1"/>
</dbReference>
<gene>
    <name evidence="3" type="ORF">NX778_22265</name>
</gene>
<dbReference type="InterPro" id="IPR010982">
    <property type="entry name" value="Lambda_DNA-bd_dom_sf"/>
</dbReference>
<dbReference type="PANTHER" id="PTHR46797:SF1">
    <property type="entry name" value="METHYLPHOSPHONATE SYNTHASE"/>
    <property type="match status" value="1"/>
</dbReference>
<dbReference type="Pfam" id="PF01381">
    <property type="entry name" value="HTH_3"/>
    <property type="match status" value="1"/>
</dbReference>
<dbReference type="InterPro" id="IPR050807">
    <property type="entry name" value="TransReg_Diox_bact_type"/>
</dbReference>
<dbReference type="InterPro" id="IPR001387">
    <property type="entry name" value="Cro/C1-type_HTH"/>
</dbReference>
<reference evidence="3 4" key="1">
    <citation type="submission" date="2022-08" db="EMBL/GenBank/DDBJ databases">
        <title>Reclassification of Massilia species as members of the genera Telluria, Duganella, Pseudoduganella, Mokoshia gen. nov. and Zemynaea gen. nov. using orthogonal and non-orthogonal genome-based approaches.</title>
        <authorList>
            <person name="Bowman J.P."/>
        </authorList>
    </citation>
    <scope>NUCLEOTIDE SEQUENCE [LARGE SCALE GENOMIC DNA]</scope>
    <source>
        <strain evidence="3 4">JCM 31606</strain>
    </source>
</reference>
<keyword evidence="4" id="KW-1185">Reference proteome</keyword>
<sequence length="76" mass="8306">MDPGIAFGIVLRRARKEAKLTQEALALEAGVERNFVSLLERGANQPTIRVLFKLAAALQTPPSTLVKLTEEMAESQ</sequence>
<evidence type="ECO:0000259" key="2">
    <source>
        <dbReference type="PROSITE" id="PS50943"/>
    </source>
</evidence>
<dbReference type="Gene3D" id="1.10.260.40">
    <property type="entry name" value="lambda repressor-like DNA-binding domains"/>
    <property type="match status" value="1"/>
</dbReference>